<dbReference type="Pfam" id="PF06182">
    <property type="entry name" value="ABC2_membrane_6"/>
    <property type="match status" value="1"/>
</dbReference>
<protein>
    <submittedName>
        <fullName evidence="2">ABC-2 type transport system permease protein</fullName>
    </submittedName>
</protein>
<keyword evidence="1" id="KW-0812">Transmembrane</keyword>
<feature type="transmembrane region" description="Helical" evidence="1">
    <location>
        <begin position="21"/>
        <end position="46"/>
    </location>
</feature>
<dbReference type="OrthoDB" id="62003at2"/>
<feature type="transmembrane region" description="Helical" evidence="1">
    <location>
        <begin position="116"/>
        <end position="135"/>
    </location>
</feature>
<feature type="transmembrane region" description="Helical" evidence="1">
    <location>
        <begin position="58"/>
        <end position="76"/>
    </location>
</feature>
<accession>A0A1M6QDP2</accession>
<evidence type="ECO:0000313" key="2">
    <source>
        <dbReference type="EMBL" id="SHK18424.1"/>
    </source>
</evidence>
<gene>
    <name evidence="2" type="ORF">SAMN05421803_11520</name>
</gene>
<dbReference type="Proteomes" id="UP000184452">
    <property type="component" value="Unassembled WGS sequence"/>
</dbReference>
<reference evidence="2 3" key="1">
    <citation type="submission" date="2016-11" db="EMBL/GenBank/DDBJ databases">
        <authorList>
            <person name="Jaros S."/>
            <person name="Januszkiewicz K."/>
            <person name="Wedrychowicz H."/>
        </authorList>
    </citation>
    <scope>NUCLEOTIDE SEQUENCE [LARGE SCALE GENOMIC DNA]</scope>
    <source>
        <strain evidence="2 3">CGMCC 4.5723</strain>
    </source>
</reference>
<dbReference type="STRING" id="758803.SAMN05421803_11520"/>
<dbReference type="EMBL" id="FQZK01000015">
    <property type="protein sequence ID" value="SHK18424.1"/>
    <property type="molecule type" value="Genomic_DNA"/>
</dbReference>
<keyword evidence="3" id="KW-1185">Reference proteome</keyword>
<evidence type="ECO:0000256" key="1">
    <source>
        <dbReference type="SAM" id="Phobius"/>
    </source>
</evidence>
<feature type="transmembrane region" description="Helical" evidence="1">
    <location>
        <begin position="232"/>
        <end position="251"/>
    </location>
</feature>
<dbReference type="RefSeq" id="WP_073381245.1">
    <property type="nucleotide sequence ID" value="NZ_FQZK01000015.1"/>
</dbReference>
<organism evidence="2 3">
    <name type="scientific">Nocardiopsis flavescens</name>
    <dbReference type="NCBI Taxonomy" id="758803"/>
    <lineage>
        <taxon>Bacteria</taxon>
        <taxon>Bacillati</taxon>
        <taxon>Actinomycetota</taxon>
        <taxon>Actinomycetes</taxon>
        <taxon>Streptosporangiales</taxon>
        <taxon>Nocardiopsidaceae</taxon>
        <taxon>Nocardiopsis</taxon>
    </lineage>
</organism>
<proteinExistence type="predicted"/>
<keyword evidence="1" id="KW-1133">Transmembrane helix</keyword>
<name>A0A1M6QDP2_9ACTN</name>
<dbReference type="PROSITE" id="PS51257">
    <property type="entry name" value="PROKAR_LIPOPROTEIN"/>
    <property type="match status" value="1"/>
</dbReference>
<dbReference type="AlphaFoldDB" id="A0A1M6QDP2"/>
<evidence type="ECO:0000313" key="3">
    <source>
        <dbReference type="Proteomes" id="UP000184452"/>
    </source>
</evidence>
<dbReference type="PANTHER" id="PTHR36832">
    <property type="entry name" value="SLR1174 PROTEIN-RELATED"/>
    <property type="match status" value="1"/>
</dbReference>
<feature type="transmembrane region" description="Helical" evidence="1">
    <location>
        <begin position="141"/>
        <end position="163"/>
    </location>
</feature>
<keyword evidence="1" id="KW-0472">Membrane</keyword>
<dbReference type="InterPro" id="IPR010390">
    <property type="entry name" value="ABC-2_transporter-like"/>
</dbReference>
<dbReference type="PANTHER" id="PTHR36832:SF2">
    <property type="entry name" value="INTEGRAL MEMBRANE PROTEIN"/>
    <property type="match status" value="1"/>
</dbReference>
<sequence>MRVYSAVYIAGLRRYSTYRAATLAGILTNSVFGCINAAVLLALFSVRPLINGYDAADAVTQVFVCQALVATVAILGPPLDLGERIRSGAVGTDLLRPVPLLGWWLAEDMGRATFSIVFRGVPTLLIGTVLFDLLLPGTAGHWAAVLASVALAAVIGFALRYLYELAGFWILDTRGIWAVVGLVGPVAAGVLLPLPLFPPGVADVLRALPWASMIQIPAEITLGKESLPGGSAAGGLALQAGWAAALLLLGARLTSAATRKVVVQGG</sequence>
<feature type="transmembrane region" description="Helical" evidence="1">
    <location>
        <begin position="175"/>
        <end position="196"/>
    </location>
</feature>